<dbReference type="SUPFAM" id="SSF55073">
    <property type="entry name" value="Nucleotide cyclase"/>
    <property type="match status" value="1"/>
</dbReference>
<dbReference type="CDD" id="cd01949">
    <property type="entry name" value="GGDEF"/>
    <property type="match status" value="1"/>
</dbReference>
<dbReference type="InterPro" id="IPR011006">
    <property type="entry name" value="CheY-like_superfamily"/>
</dbReference>
<dbReference type="Gene3D" id="3.30.70.270">
    <property type="match status" value="1"/>
</dbReference>
<evidence type="ECO:0000259" key="4">
    <source>
        <dbReference type="PROSITE" id="PS50887"/>
    </source>
</evidence>
<evidence type="ECO:0000313" key="5">
    <source>
        <dbReference type="EMBL" id="QRJ62316.1"/>
    </source>
</evidence>
<reference evidence="5" key="1">
    <citation type="submission" date="2020-11" db="EMBL/GenBank/DDBJ databases">
        <title>Azospira restricta DSM 18626 genome sequence.</title>
        <authorList>
            <person name="Moe W.M."/>
        </authorList>
    </citation>
    <scope>NUCLEOTIDE SEQUENCE</scope>
    <source>
        <strain evidence="5">DSM 18626</strain>
    </source>
</reference>
<dbReference type="SUPFAM" id="SSF52172">
    <property type="entry name" value="CheY-like"/>
    <property type="match status" value="1"/>
</dbReference>
<evidence type="ECO:0000256" key="2">
    <source>
        <dbReference type="PROSITE-ProRule" id="PRU00169"/>
    </source>
</evidence>
<dbReference type="PANTHER" id="PTHR44591:SF24">
    <property type="entry name" value="PROTEIN-GLUTAMATE METHYLESTERASE_PROTEIN-GLUTAMINE GLUTAMINASE 1"/>
    <property type="match status" value="1"/>
</dbReference>
<dbReference type="InterPro" id="IPR043128">
    <property type="entry name" value="Rev_trsase/Diguanyl_cyclase"/>
</dbReference>
<sequence length="386" mass="41844">MSELRQLPRVLIVDDSRMVRASIIKHLRGHYDYREESDGEAGWQALVLDHSIQALMTDLSMPVLDGFGLLERIRNSRLARIREMPVVMISGDEDESVRERAKVLGVSDFITKGTGGAELLSRLDSLIRLAAAQRELDKSRDQQVQDPDTGLFTRRYIELQTAQALSHASRHGSQVSAMLLGFDRFETLRAEAGPEVAKQLQKRFARLLADKVRKEDSLGHYDDNAFVVVSPGLPAASCEAFGHRLRAAIESANIAAHGQRLQLSVSIGIANSPDDAVTSAGALLELAAQRQQLAIQAGGNQLVGVGNQLRVVAAPAPVAAVPPPPPPTVAQALDLLRAGQGEALRPHAARLAAELLPLLALIEQESGVDLSLAALKERILDREPKK</sequence>
<dbReference type="RefSeq" id="WP_203385847.1">
    <property type="nucleotide sequence ID" value="NZ_CP064781.1"/>
</dbReference>
<dbReference type="GO" id="GO:0000160">
    <property type="term" value="P:phosphorelay signal transduction system"/>
    <property type="evidence" value="ECO:0007669"/>
    <property type="project" value="InterPro"/>
</dbReference>
<keyword evidence="1 2" id="KW-0597">Phosphoprotein</keyword>
<dbReference type="InterPro" id="IPR029787">
    <property type="entry name" value="Nucleotide_cyclase"/>
</dbReference>
<dbReference type="SMART" id="SM00267">
    <property type="entry name" value="GGDEF"/>
    <property type="match status" value="1"/>
</dbReference>
<dbReference type="PROSITE" id="PS50110">
    <property type="entry name" value="RESPONSE_REGULATORY"/>
    <property type="match status" value="1"/>
</dbReference>
<dbReference type="AlphaFoldDB" id="A0A974PW40"/>
<dbReference type="InterPro" id="IPR000160">
    <property type="entry name" value="GGDEF_dom"/>
</dbReference>
<dbReference type="PROSITE" id="PS50887">
    <property type="entry name" value="GGDEF"/>
    <property type="match status" value="1"/>
</dbReference>
<dbReference type="CDD" id="cd00156">
    <property type="entry name" value="REC"/>
    <property type="match status" value="1"/>
</dbReference>
<dbReference type="Proteomes" id="UP000663444">
    <property type="component" value="Chromosome"/>
</dbReference>
<dbReference type="KEGG" id="ares:IWH25_10970"/>
<evidence type="ECO:0000259" key="3">
    <source>
        <dbReference type="PROSITE" id="PS50110"/>
    </source>
</evidence>
<dbReference type="Pfam" id="PF00990">
    <property type="entry name" value="GGDEF"/>
    <property type="match status" value="1"/>
</dbReference>
<name>A0A974PW40_9RHOO</name>
<feature type="modified residue" description="4-aspartylphosphate" evidence="2">
    <location>
        <position position="58"/>
    </location>
</feature>
<keyword evidence="6" id="KW-1185">Reference proteome</keyword>
<evidence type="ECO:0000313" key="6">
    <source>
        <dbReference type="Proteomes" id="UP000663444"/>
    </source>
</evidence>
<organism evidence="5 6">
    <name type="scientific">Azospira restricta</name>
    <dbReference type="NCBI Taxonomy" id="404405"/>
    <lineage>
        <taxon>Bacteria</taxon>
        <taxon>Pseudomonadati</taxon>
        <taxon>Pseudomonadota</taxon>
        <taxon>Betaproteobacteria</taxon>
        <taxon>Rhodocyclales</taxon>
        <taxon>Rhodocyclaceae</taxon>
        <taxon>Azospira</taxon>
    </lineage>
</organism>
<feature type="domain" description="GGDEF" evidence="4">
    <location>
        <begin position="173"/>
        <end position="307"/>
    </location>
</feature>
<dbReference type="Pfam" id="PF00072">
    <property type="entry name" value="Response_reg"/>
    <property type="match status" value="1"/>
</dbReference>
<gene>
    <name evidence="5" type="ORF">IWH25_10970</name>
</gene>
<proteinExistence type="predicted"/>
<dbReference type="InterPro" id="IPR050595">
    <property type="entry name" value="Bact_response_regulator"/>
</dbReference>
<protein>
    <submittedName>
        <fullName evidence="5">Diguanylate cyclase</fullName>
    </submittedName>
</protein>
<dbReference type="EMBL" id="CP064781">
    <property type="protein sequence ID" value="QRJ62316.1"/>
    <property type="molecule type" value="Genomic_DNA"/>
</dbReference>
<accession>A0A974PW40</accession>
<dbReference type="SMART" id="SM00448">
    <property type="entry name" value="REC"/>
    <property type="match status" value="1"/>
</dbReference>
<dbReference type="NCBIfam" id="TIGR00254">
    <property type="entry name" value="GGDEF"/>
    <property type="match status" value="1"/>
</dbReference>
<evidence type="ECO:0000256" key="1">
    <source>
        <dbReference type="ARBA" id="ARBA00022553"/>
    </source>
</evidence>
<dbReference type="PANTHER" id="PTHR44591">
    <property type="entry name" value="STRESS RESPONSE REGULATOR PROTEIN 1"/>
    <property type="match status" value="1"/>
</dbReference>
<dbReference type="Gene3D" id="3.40.50.2300">
    <property type="match status" value="1"/>
</dbReference>
<dbReference type="InterPro" id="IPR001789">
    <property type="entry name" value="Sig_transdc_resp-reg_receiver"/>
</dbReference>
<feature type="domain" description="Response regulatory" evidence="3">
    <location>
        <begin position="9"/>
        <end position="127"/>
    </location>
</feature>